<sequence>MGISSELPCSIADVVDLLGIQVIRNTGTQLHCRCPFCNDRKSHFNVKLSSNVYRCNRCGKGGGVLSLYAEFNNISMGAAYEELCDIFLHGEKRNRTSKCDIPRSFYPIMVPEEPIASAEVRDNTYSNLMSILSLGNRHRESLLARGLSNEAIDVLGYKTTPAVRLGRIVTELLERGCNLAGVPGFYRDKESGGWKLDIRATGILIPDRNQKGQIEAIQIRLDNAWKSKFNTLTSVDQYYGTTAQCCPHYAGNTDGTDTLYLTEGVMKSDIAQFLSNKLGQPRQFVGLTGASNFNQFRRLLEEAKAAGIRRIMLAYDMDALTNETVQNARDRILKEGYDAGFEMTLLSWDAQYKGIDDLLHHFTCV</sequence>
<dbReference type="AlphaFoldDB" id="A0A6N3DA51"/>
<dbReference type="InterPro" id="IPR002694">
    <property type="entry name" value="Znf_CHC2"/>
</dbReference>
<dbReference type="RefSeq" id="WP_156621402.1">
    <property type="nucleotide sequence ID" value="NZ_CACRUB010000031.1"/>
</dbReference>
<dbReference type="GO" id="GO:0008270">
    <property type="term" value="F:zinc ion binding"/>
    <property type="evidence" value="ECO:0007669"/>
    <property type="project" value="InterPro"/>
</dbReference>
<dbReference type="EMBL" id="CACRUB010000031">
    <property type="protein sequence ID" value="VYU25800.1"/>
    <property type="molecule type" value="Genomic_DNA"/>
</dbReference>
<dbReference type="InterPro" id="IPR036977">
    <property type="entry name" value="DNA_primase_Znf_CHC2"/>
</dbReference>
<dbReference type="GO" id="GO:0006260">
    <property type="term" value="P:DNA replication"/>
    <property type="evidence" value="ECO:0007669"/>
    <property type="project" value="InterPro"/>
</dbReference>
<evidence type="ECO:0000259" key="2">
    <source>
        <dbReference type="Pfam" id="PF12965"/>
    </source>
</evidence>
<evidence type="ECO:0000313" key="3">
    <source>
        <dbReference type="EMBL" id="VYU25800.1"/>
    </source>
</evidence>
<protein>
    <submittedName>
        <fullName evidence="3">DNA primase</fullName>
    </submittedName>
</protein>
<dbReference type="GO" id="GO:0003677">
    <property type="term" value="F:DNA binding"/>
    <property type="evidence" value="ECO:0007669"/>
    <property type="project" value="InterPro"/>
</dbReference>
<name>A0A6N3DA51_FLAPL</name>
<evidence type="ECO:0000259" key="1">
    <source>
        <dbReference type="Pfam" id="PF01807"/>
    </source>
</evidence>
<dbReference type="GO" id="GO:0003899">
    <property type="term" value="F:DNA-directed RNA polymerase activity"/>
    <property type="evidence" value="ECO:0007669"/>
    <property type="project" value="InterPro"/>
</dbReference>
<dbReference type="InterPro" id="IPR024385">
    <property type="entry name" value="DUF3854"/>
</dbReference>
<feature type="domain" description="DUF3854" evidence="2">
    <location>
        <begin position="298"/>
        <end position="360"/>
    </location>
</feature>
<dbReference type="Gene3D" id="3.90.580.10">
    <property type="entry name" value="Zinc finger, CHC2-type domain"/>
    <property type="match status" value="1"/>
</dbReference>
<organism evidence="3">
    <name type="scientific">Flavonifractor plautii</name>
    <name type="common">Fusobacterium plautii</name>
    <dbReference type="NCBI Taxonomy" id="292800"/>
    <lineage>
        <taxon>Bacteria</taxon>
        <taxon>Bacillati</taxon>
        <taxon>Bacillota</taxon>
        <taxon>Clostridia</taxon>
        <taxon>Eubacteriales</taxon>
        <taxon>Oscillospiraceae</taxon>
        <taxon>Flavonifractor</taxon>
    </lineage>
</organism>
<dbReference type="SUPFAM" id="SSF57783">
    <property type="entry name" value="Zinc beta-ribbon"/>
    <property type="match status" value="1"/>
</dbReference>
<feature type="domain" description="Zinc finger CHC2-type" evidence="1">
    <location>
        <begin position="12"/>
        <end position="87"/>
    </location>
</feature>
<dbReference type="Pfam" id="PF01807">
    <property type="entry name" value="Zn_ribbon_DnaG"/>
    <property type="match status" value="1"/>
</dbReference>
<proteinExistence type="predicted"/>
<reference evidence="3" key="1">
    <citation type="submission" date="2019-11" db="EMBL/GenBank/DDBJ databases">
        <authorList>
            <person name="Feng L."/>
        </authorList>
    </citation>
    <scope>NUCLEOTIDE SEQUENCE</scope>
    <source>
        <strain evidence="3">FplautiiLFYP42</strain>
    </source>
</reference>
<accession>A0A6N3DA51</accession>
<dbReference type="Pfam" id="PF12965">
    <property type="entry name" value="DUF3854"/>
    <property type="match status" value="1"/>
</dbReference>
<gene>
    <name evidence="3" type="ORF">FPLFYP42_01737</name>
</gene>